<dbReference type="RefSeq" id="WP_157508731.1">
    <property type="nucleotide sequence ID" value="NZ_LAIR01000002.1"/>
</dbReference>
<organism evidence="1 2">
    <name type="scientific">Luteipulveratus halotolerans</name>
    <dbReference type="NCBI Taxonomy" id="1631356"/>
    <lineage>
        <taxon>Bacteria</taxon>
        <taxon>Bacillati</taxon>
        <taxon>Actinomycetota</taxon>
        <taxon>Actinomycetes</taxon>
        <taxon>Micrococcales</taxon>
        <taxon>Dermacoccaceae</taxon>
        <taxon>Luteipulveratus</taxon>
    </lineage>
</organism>
<evidence type="ECO:0008006" key="3">
    <source>
        <dbReference type="Google" id="ProtNLM"/>
    </source>
</evidence>
<protein>
    <recommendedName>
        <fullName evidence="3">Bacteriocin biosynthesis cyclodehydratase domain-containing protein</fullName>
    </recommendedName>
</protein>
<reference evidence="2" key="1">
    <citation type="submission" date="2015-03" db="EMBL/GenBank/DDBJ databases">
        <title>Luteipulveratus halotolerans sp. nov., a novel actinobacterium (Dermacoccaceae) from Sarawak, Malaysia.</title>
        <authorList>
            <person name="Juboi H."/>
            <person name="Basik A."/>
            <person name="Shamsul S.S."/>
            <person name="Arnold P."/>
            <person name="Schmitt E.K."/>
            <person name="Sanglier J.-J."/>
            <person name="Yeo T."/>
        </authorList>
    </citation>
    <scope>NUCLEOTIDE SEQUENCE [LARGE SCALE GENOMIC DNA]</scope>
    <source>
        <strain evidence="2">C296001</strain>
    </source>
</reference>
<dbReference type="NCBIfam" id="TIGR03882">
    <property type="entry name" value="cyclo_dehyd_2"/>
    <property type="match status" value="1"/>
</dbReference>
<keyword evidence="2" id="KW-1185">Reference proteome</keyword>
<name>A0A0L6CFI0_9MICO</name>
<evidence type="ECO:0000313" key="2">
    <source>
        <dbReference type="Proteomes" id="UP000037397"/>
    </source>
</evidence>
<evidence type="ECO:0000313" key="1">
    <source>
        <dbReference type="EMBL" id="KNX36542.1"/>
    </source>
</evidence>
<dbReference type="EMBL" id="LAIR01000002">
    <property type="protein sequence ID" value="KNX36542.1"/>
    <property type="molecule type" value="Genomic_DNA"/>
</dbReference>
<dbReference type="STRING" id="1631356.VV01_04245"/>
<accession>A0A0L6CFI0</accession>
<comment type="caution">
    <text evidence="1">The sequence shown here is derived from an EMBL/GenBank/DDBJ whole genome shotgun (WGS) entry which is preliminary data.</text>
</comment>
<gene>
    <name evidence="1" type="ORF">VV01_04245</name>
</gene>
<dbReference type="InterPro" id="IPR022291">
    <property type="entry name" value="Bacteriocin_synth_cyclodeHase"/>
</dbReference>
<dbReference type="Proteomes" id="UP000037397">
    <property type="component" value="Unassembled WGS sequence"/>
</dbReference>
<sequence length="274" mass="27729">MSPTDSRSAVILRASPHAPGAVHVSLARLRSVIVAGLEPPDRRVLVELGSTTSSALRAVSSGRTTRPEAAAALRLLASAAEQAAGSEVLTGTVSVTGYGSLRETVAAVVASSGGEVVRDAPTAVRPPVVPTSYAAPDLAVCVSAEVADVARAESWAALGVPVVPVVTHGDRIAVGPVLRPGHGPCAQCLELYRADRDPGRAALGAALLRAPVAADPQPGLGSLAAGLVALIVRGELIGTPAPLGVGQVVSMPHGHVSYHQWSQHPRCPCVTMNA</sequence>
<dbReference type="OrthoDB" id="4426339at2"/>
<proteinExistence type="predicted"/>
<dbReference type="AlphaFoldDB" id="A0A0L6CFI0"/>
<dbReference type="Gene3D" id="3.40.50.720">
    <property type="entry name" value="NAD(P)-binding Rossmann-like Domain"/>
    <property type="match status" value="1"/>
</dbReference>